<comment type="caution">
    <text evidence="2">The sequence shown here is derived from an EMBL/GenBank/DDBJ whole genome shotgun (WGS) entry which is preliminary data.</text>
</comment>
<proteinExistence type="predicted"/>
<reference evidence="2 3" key="1">
    <citation type="journal article" date="2023" name="Nucleic Acids Res.">
        <title>The hologenome of Daphnia magna reveals possible DNA methylation and microbiome-mediated evolution of the host genome.</title>
        <authorList>
            <person name="Chaturvedi A."/>
            <person name="Li X."/>
            <person name="Dhandapani V."/>
            <person name="Marshall H."/>
            <person name="Kissane S."/>
            <person name="Cuenca-Cambronero M."/>
            <person name="Asole G."/>
            <person name="Calvet F."/>
            <person name="Ruiz-Romero M."/>
            <person name="Marangio P."/>
            <person name="Guigo R."/>
            <person name="Rago D."/>
            <person name="Mirbahai L."/>
            <person name="Eastwood N."/>
            <person name="Colbourne J.K."/>
            <person name="Zhou J."/>
            <person name="Mallon E."/>
            <person name="Orsini L."/>
        </authorList>
    </citation>
    <scope>NUCLEOTIDE SEQUENCE [LARGE SCALE GENOMIC DNA]</scope>
    <source>
        <strain evidence="2">LRV0_1</strain>
    </source>
</reference>
<organism evidence="2 3">
    <name type="scientific">Daphnia magna</name>
    <dbReference type="NCBI Taxonomy" id="35525"/>
    <lineage>
        <taxon>Eukaryota</taxon>
        <taxon>Metazoa</taxon>
        <taxon>Ecdysozoa</taxon>
        <taxon>Arthropoda</taxon>
        <taxon>Crustacea</taxon>
        <taxon>Branchiopoda</taxon>
        <taxon>Diplostraca</taxon>
        <taxon>Cladocera</taxon>
        <taxon>Anomopoda</taxon>
        <taxon>Daphniidae</taxon>
        <taxon>Daphnia</taxon>
    </lineage>
</organism>
<dbReference type="EMBL" id="JAOYFB010000036">
    <property type="protein sequence ID" value="KAK4020823.1"/>
    <property type="molecule type" value="Genomic_DNA"/>
</dbReference>
<sequence length="98" mass="11079">MFLKIYGLYKSSRLHDCHPSSGRRLEPHRDIDDCVAGQATSATNTESRPIEKNGNPSDCTTIETIDQVGEDTLQDSDMVRRLHPSRCAWQIINDSGYR</sequence>
<protein>
    <submittedName>
        <fullName evidence="2">Uncharacterized protein</fullName>
    </submittedName>
</protein>
<feature type="compositionally biased region" description="Polar residues" evidence="1">
    <location>
        <begin position="38"/>
        <end position="47"/>
    </location>
</feature>
<accession>A0ABR0A6P6</accession>
<keyword evidence="3" id="KW-1185">Reference proteome</keyword>
<dbReference type="Proteomes" id="UP001234178">
    <property type="component" value="Unassembled WGS sequence"/>
</dbReference>
<evidence type="ECO:0000313" key="3">
    <source>
        <dbReference type="Proteomes" id="UP001234178"/>
    </source>
</evidence>
<evidence type="ECO:0000313" key="2">
    <source>
        <dbReference type="EMBL" id="KAK4020823.1"/>
    </source>
</evidence>
<name>A0ABR0A6P6_9CRUS</name>
<evidence type="ECO:0000256" key="1">
    <source>
        <dbReference type="SAM" id="MobiDB-lite"/>
    </source>
</evidence>
<gene>
    <name evidence="2" type="ORF">OUZ56_002768</name>
</gene>
<feature type="region of interest" description="Disordered" evidence="1">
    <location>
        <begin position="38"/>
        <end position="59"/>
    </location>
</feature>